<proteinExistence type="predicted"/>
<dbReference type="Gene3D" id="3.40.50.2300">
    <property type="match status" value="1"/>
</dbReference>
<dbReference type="PROSITE" id="PS50110">
    <property type="entry name" value="RESPONSE_REGULATORY"/>
    <property type="match status" value="1"/>
</dbReference>
<dbReference type="PANTHER" id="PTHR43719:SF75">
    <property type="entry name" value="HISTIDINE KINASE CKI1"/>
    <property type="match status" value="1"/>
</dbReference>
<comment type="caution">
    <text evidence="9">The sequence shown here is derived from an EMBL/GenBank/DDBJ whole genome shotgun (WGS) entry which is preliminary data.</text>
</comment>
<name>A0A5N6PEL6_9ASTR</name>
<feature type="modified residue" description="4-aspartylphosphate" evidence="4">
    <location>
        <position position="1117"/>
    </location>
</feature>
<dbReference type="Pfam" id="PF00072">
    <property type="entry name" value="Response_reg"/>
    <property type="match status" value="1"/>
</dbReference>
<dbReference type="Gene3D" id="3.30.565.10">
    <property type="entry name" value="Histidine kinase-like ATPase, C-terminal domain"/>
    <property type="match status" value="1"/>
</dbReference>
<dbReference type="SUPFAM" id="SSF52172">
    <property type="entry name" value="CheY-like"/>
    <property type="match status" value="1"/>
</dbReference>
<reference evidence="9 10" key="1">
    <citation type="submission" date="2019-05" db="EMBL/GenBank/DDBJ databases">
        <title>Mikania micrantha, genome provides insights into the molecular mechanism of rapid growth.</title>
        <authorList>
            <person name="Liu B."/>
        </authorList>
    </citation>
    <scope>NUCLEOTIDE SEQUENCE [LARGE SCALE GENOMIC DNA]</scope>
    <source>
        <strain evidence="9">NLD-2019</strain>
        <tissue evidence="9">Leaf</tissue>
    </source>
</reference>
<feature type="domain" description="Histidine kinase" evidence="7">
    <location>
        <begin position="543"/>
        <end position="811"/>
    </location>
</feature>
<dbReference type="InterPro" id="IPR036097">
    <property type="entry name" value="HisK_dim/P_sf"/>
</dbReference>
<comment type="catalytic activity">
    <reaction evidence="1">
        <text>ATP + protein L-histidine = ADP + protein N-phospho-L-histidine.</text>
        <dbReference type="EC" id="2.7.13.3"/>
    </reaction>
</comment>
<dbReference type="PROSITE" id="PS50109">
    <property type="entry name" value="HIS_KIN"/>
    <property type="match status" value="1"/>
</dbReference>
<gene>
    <name evidence="9" type="ORF">E3N88_11489</name>
</gene>
<keyword evidence="6" id="KW-0472">Membrane</keyword>
<dbReference type="InterPro" id="IPR036890">
    <property type="entry name" value="HATPase_C_sf"/>
</dbReference>
<evidence type="ECO:0000256" key="2">
    <source>
        <dbReference type="ARBA" id="ARBA00012438"/>
    </source>
</evidence>
<evidence type="ECO:0000259" key="8">
    <source>
        <dbReference type="PROSITE" id="PS50110"/>
    </source>
</evidence>
<dbReference type="GO" id="GO:0000155">
    <property type="term" value="F:phosphorelay sensor kinase activity"/>
    <property type="evidence" value="ECO:0007669"/>
    <property type="project" value="InterPro"/>
</dbReference>
<dbReference type="Pfam" id="PF00512">
    <property type="entry name" value="HisKA"/>
    <property type="match status" value="1"/>
</dbReference>
<evidence type="ECO:0000256" key="6">
    <source>
        <dbReference type="SAM" id="Phobius"/>
    </source>
</evidence>
<dbReference type="InterPro" id="IPR050956">
    <property type="entry name" value="2C_system_His_kinase"/>
</dbReference>
<dbReference type="InterPro" id="IPR003661">
    <property type="entry name" value="HisK_dim/P_dom"/>
</dbReference>
<dbReference type="InterPro" id="IPR003594">
    <property type="entry name" value="HATPase_dom"/>
</dbReference>
<dbReference type="InterPro" id="IPR001789">
    <property type="entry name" value="Sig_transdc_resp-reg_receiver"/>
</dbReference>
<keyword evidence="10" id="KW-1185">Reference proteome</keyword>
<dbReference type="InterPro" id="IPR005467">
    <property type="entry name" value="His_kinase_dom"/>
</dbReference>
<dbReference type="CDD" id="cd17546">
    <property type="entry name" value="REC_hyHK_CKI1_RcsC-like"/>
    <property type="match status" value="1"/>
</dbReference>
<accession>A0A5N6PEL6</accession>
<dbReference type="SMART" id="SM00448">
    <property type="entry name" value="REC"/>
    <property type="match status" value="1"/>
</dbReference>
<feature type="region of interest" description="Disordered" evidence="5">
    <location>
        <begin position="821"/>
        <end position="840"/>
    </location>
</feature>
<evidence type="ECO:0000313" key="9">
    <source>
        <dbReference type="EMBL" id="KAD6120218.1"/>
    </source>
</evidence>
<evidence type="ECO:0000313" key="10">
    <source>
        <dbReference type="Proteomes" id="UP000326396"/>
    </source>
</evidence>
<dbReference type="Pfam" id="PF02518">
    <property type="entry name" value="HATPase_c"/>
    <property type="match status" value="1"/>
</dbReference>
<dbReference type="PRINTS" id="PR00344">
    <property type="entry name" value="BCTRLSENSOR"/>
</dbReference>
<sequence>MKVLFEAQELWNIVEDGFREPTEATPALANEFRDNKKKDRKALCLLYQSVNEVVFERISAVETVKEAWDLLQRTYRGEDRVKTEDNDNFDNDEEDEFNHTADWFVQDHQKSTMGTVLLGGRMVDDKNGVEELSSWLYEEIIVGQGSTIVYTRHKMVTSSRSTFLILPSLIGLVVICLLIPLWFANFEDEKKVDLVSNKSRQEILSVLQKMTTTLLEMNSSANNLAKIVLTSLDEKNVMFSHIEAKVAPLLLEALLTIPRVSQISYIRKDGLFFALYSQADHQIFAVYSNASFSNTASDRINDPWYTQRVDYDTGNLYGEAIVFPSRVNETWLQKALNATNSSVLLGDSLDHDKNPLVLNIARVDKTGVISLGFELKSLLDVFSVIKPFGGGLYLAIKGGQAFSDGIPNTRIVLEENATFSFQIMKANGVRIVLNLNYETPTTYVFDVSGTKYVLYASSLDIVGIETAYVLVLPYDDVQNRMHQNIVLVSILLSLMIVTVAISLVLTVKSSRTELRLRAALNKQKVATQQLERKSKNQSVAFETASHDIRASLAAISGSVEMSINENHRGPELVTDLKIIESSTKYLQGLLNSILDTSKIEAGKMELEEKPFDLVKVLEGVVDLFYPVGLKKQVDVILDLQDDVLTKFSQVKGDERRLKQILSNLLSNAVKFTSEGHVLVRVWARAMNPKSQSSTVGADHGRVQRWRSCLFPGNDEKFDDVEAVNEVDRDCNCMEFVFEVNDTGKGIAKEKRASIFENYVQVKETEHEFEGTGLGLAIVQSLVRLMGGEISIVDKEPEETGTCFKFHVIFKVFRSDPHVNSEDDRISMSSGSNTPFCSPKRKDHNSTNVVLFISSDERRKVARKFLRARGLKVFAAKDVGELAETLKEFRRPSCSSGSYLNLSFGYLTRPSRSPKEVPLSAMDGTDGSTARVNNWANVPGFVLLVIDTTRADFRELCRVVAEFRKDINDACFRVVWLGFRCMQVHGLDEKQLPPSDVIVPMPLHGSRLYSLIDEFRDKMPYTPRHTRRSPGIQEEEEVVEITRISPSCRSPLRGKKVLLVEDNSTQQMIAKRIFLNNGVIFDTCTNGKEALTFVSKGLTDQKDLGASHILPYDYILMDCEMPVMDGCEATRLIRLMEKDYGVHIPIIGLTAHSEGEELNKFLKGIDIHVSKPLNEHKLLKVIEDLHSKNLC</sequence>
<dbReference type="SUPFAM" id="SSF47384">
    <property type="entry name" value="Homodimeric domain of signal transducing histidine kinase"/>
    <property type="match status" value="1"/>
</dbReference>
<dbReference type="EMBL" id="SZYD01000005">
    <property type="protein sequence ID" value="KAD6120218.1"/>
    <property type="molecule type" value="Genomic_DNA"/>
</dbReference>
<keyword evidence="6" id="KW-0812">Transmembrane</keyword>
<dbReference type="SMART" id="SM00387">
    <property type="entry name" value="HATPase_c"/>
    <property type="match status" value="1"/>
</dbReference>
<feature type="transmembrane region" description="Helical" evidence="6">
    <location>
        <begin position="162"/>
        <end position="183"/>
    </location>
</feature>
<feature type="transmembrane region" description="Helical" evidence="6">
    <location>
        <begin position="452"/>
        <end position="473"/>
    </location>
</feature>
<evidence type="ECO:0000256" key="1">
    <source>
        <dbReference type="ARBA" id="ARBA00000085"/>
    </source>
</evidence>
<dbReference type="SMART" id="SM00388">
    <property type="entry name" value="HisKA"/>
    <property type="match status" value="1"/>
</dbReference>
<dbReference type="OrthoDB" id="60033at2759"/>
<keyword evidence="3 4" id="KW-0597">Phosphoprotein</keyword>
<keyword evidence="6" id="KW-1133">Transmembrane helix</keyword>
<dbReference type="InterPro" id="IPR004358">
    <property type="entry name" value="Sig_transdc_His_kin-like_C"/>
</dbReference>
<evidence type="ECO:0000259" key="7">
    <source>
        <dbReference type="PROSITE" id="PS50109"/>
    </source>
</evidence>
<dbReference type="Pfam" id="PF14223">
    <property type="entry name" value="Retrotran_gag_2"/>
    <property type="match status" value="1"/>
</dbReference>
<dbReference type="PANTHER" id="PTHR43719">
    <property type="entry name" value="TWO-COMPONENT HISTIDINE KINASE"/>
    <property type="match status" value="1"/>
</dbReference>
<evidence type="ECO:0000256" key="5">
    <source>
        <dbReference type="SAM" id="MobiDB-lite"/>
    </source>
</evidence>
<organism evidence="9 10">
    <name type="scientific">Mikania micrantha</name>
    <name type="common">bitter vine</name>
    <dbReference type="NCBI Taxonomy" id="192012"/>
    <lineage>
        <taxon>Eukaryota</taxon>
        <taxon>Viridiplantae</taxon>
        <taxon>Streptophyta</taxon>
        <taxon>Embryophyta</taxon>
        <taxon>Tracheophyta</taxon>
        <taxon>Spermatophyta</taxon>
        <taxon>Magnoliopsida</taxon>
        <taxon>eudicotyledons</taxon>
        <taxon>Gunneridae</taxon>
        <taxon>Pentapetalae</taxon>
        <taxon>asterids</taxon>
        <taxon>campanulids</taxon>
        <taxon>Asterales</taxon>
        <taxon>Asteraceae</taxon>
        <taxon>Asteroideae</taxon>
        <taxon>Heliantheae alliance</taxon>
        <taxon>Eupatorieae</taxon>
        <taxon>Mikania</taxon>
    </lineage>
</organism>
<protein>
    <recommendedName>
        <fullName evidence="2">histidine kinase</fullName>
        <ecNumber evidence="2">2.7.13.3</ecNumber>
    </recommendedName>
</protein>
<feature type="compositionally biased region" description="Polar residues" evidence="5">
    <location>
        <begin position="826"/>
        <end position="835"/>
    </location>
</feature>
<dbReference type="AlphaFoldDB" id="A0A5N6PEL6"/>
<feature type="domain" description="Response regulatory" evidence="8">
    <location>
        <begin position="1055"/>
        <end position="1185"/>
    </location>
</feature>
<dbReference type="InterPro" id="IPR011006">
    <property type="entry name" value="CheY-like_superfamily"/>
</dbReference>
<dbReference type="Proteomes" id="UP000326396">
    <property type="component" value="Linkage Group LG13"/>
</dbReference>
<evidence type="ECO:0000256" key="3">
    <source>
        <dbReference type="ARBA" id="ARBA00022553"/>
    </source>
</evidence>
<dbReference type="Gene3D" id="1.10.287.130">
    <property type="match status" value="1"/>
</dbReference>
<dbReference type="EC" id="2.7.13.3" evidence="2"/>
<dbReference type="CDD" id="cd00082">
    <property type="entry name" value="HisKA"/>
    <property type="match status" value="1"/>
</dbReference>
<dbReference type="SUPFAM" id="SSF55874">
    <property type="entry name" value="ATPase domain of HSP90 chaperone/DNA topoisomerase II/histidine kinase"/>
    <property type="match status" value="1"/>
</dbReference>
<feature type="transmembrane region" description="Helical" evidence="6">
    <location>
        <begin position="485"/>
        <end position="507"/>
    </location>
</feature>
<evidence type="ECO:0000256" key="4">
    <source>
        <dbReference type="PROSITE-ProRule" id="PRU00169"/>
    </source>
</evidence>